<keyword evidence="4" id="KW-1185">Reference proteome</keyword>
<evidence type="ECO:0000313" key="4">
    <source>
        <dbReference type="Proteomes" id="UP000798808"/>
    </source>
</evidence>
<dbReference type="Proteomes" id="UP000798808">
    <property type="component" value="Unassembled WGS sequence"/>
</dbReference>
<reference evidence="3 4" key="1">
    <citation type="submission" date="2019-02" db="EMBL/GenBank/DDBJ databases">
        <authorList>
            <person name="Goldberg S.R."/>
            <person name="Haltli B.A."/>
            <person name="Correa H."/>
            <person name="Russell K.G."/>
        </authorList>
    </citation>
    <scope>NUCLEOTIDE SEQUENCE [LARGE SCALE GENOMIC DNA]</scope>
    <source>
        <strain evidence="3 4">JCM 16186</strain>
    </source>
</reference>
<dbReference type="EMBL" id="SMLW01000222">
    <property type="protein sequence ID" value="MTI23527.1"/>
    <property type="molecule type" value="Genomic_DNA"/>
</dbReference>
<feature type="domain" description="Metallo-beta-lactamase" evidence="2">
    <location>
        <begin position="22"/>
        <end position="216"/>
    </location>
</feature>
<proteinExistence type="predicted"/>
<evidence type="ECO:0000259" key="2">
    <source>
        <dbReference type="Pfam" id="PF12706"/>
    </source>
</evidence>
<comment type="caution">
    <text evidence="3">The sequence shown here is derived from an EMBL/GenBank/DDBJ whole genome shotgun (WGS) entry which is preliminary data.</text>
</comment>
<dbReference type="PANTHER" id="PTHR43546:SF9">
    <property type="entry name" value="L-ASCORBATE-6-PHOSPHATE LACTONASE ULAG-RELATED"/>
    <property type="match status" value="1"/>
</dbReference>
<keyword evidence="1" id="KW-0378">Hydrolase</keyword>
<gene>
    <name evidence="3" type="ORF">E1163_01040</name>
</gene>
<evidence type="ECO:0000313" key="3">
    <source>
        <dbReference type="EMBL" id="MTI23527.1"/>
    </source>
</evidence>
<organism evidence="3 4">
    <name type="scientific">Fulvivirga kasyanovii</name>
    <dbReference type="NCBI Taxonomy" id="396812"/>
    <lineage>
        <taxon>Bacteria</taxon>
        <taxon>Pseudomonadati</taxon>
        <taxon>Bacteroidota</taxon>
        <taxon>Cytophagia</taxon>
        <taxon>Cytophagales</taxon>
        <taxon>Fulvivirgaceae</taxon>
        <taxon>Fulvivirga</taxon>
    </lineage>
</organism>
<dbReference type="Pfam" id="PF12706">
    <property type="entry name" value="Lactamase_B_2"/>
    <property type="match status" value="1"/>
</dbReference>
<dbReference type="Gene3D" id="3.60.15.10">
    <property type="entry name" value="Ribonuclease Z/Hydroxyacylglutathione hydrolase-like"/>
    <property type="match status" value="1"/>
</dbReference>
<dbReference type="PANTHER" id="PTHR43546">
    <property type="entry name" value="UPF0173 METAL-DEPENDENT HYDROLASE MJ1163-RELATED"/>
    <property type="match status" value="1"/>
</dbReference>
<dbReference type="RefSeq" id="WP_155168666.1">
    <property type="nucleotide sequence ID" value="NZ_BAAAFL010000015.1"/>
</dbReference>
<dbReference type="InterPro" id="IPR036866">
    <property type="entry name" value="RibonucZ/Hydroxyglut_hydro"/>
</dbReference>
<evidence type="ECO:0000256" key="1">
    <source>
        <dbReference type="ARBA" id="ARBA00022801"/>
    </source>
</evidence>
<name>A0ABW9RHJ3_9BACT</name>
<dbReference type="InterPro" id="IPR001279">
    <property type="entry name" value="Metallo-B-lactamas"/>
</dbReference>
<protein>
    <submittedName>
        <fullName evidence="3">MBL fold metallo-hydrolase</fullName>
    </submittedName>
</protein>
<dbReference type="SUPFAM" id="SSF56281">
    <property type="entry name" value="Metallo-hydrolase/oxidoreductase"/>
    <property type="match status" value="1"/>
</dbReference>
<dbReference type="InterPro" id="IPR050114">
    <property type="entry name" value="UPF0173_UPF0282_UlaG_hydrolase"/>
</dbReference>
<sequence length="251" mass="27062">MQKTEIQLIRNATLKIKYAGKTFLVDPALGAKHSFRSFVEPGKNLNPTVDLPMRVEDAIAGVDAILLTHTHPDHFDAAAAEILDKHLPFYLAPVDAVTVQAAGFQNIEVIEDKRTLESITITRTGGKHGPEEKLDMLGEVAGFVLEAEAYPTVYIIGDCIWDGEIENNLKTINPDIVITNSGGAVFMGQTRILMDEEETIKVAKTVPNATVIAVHMEALDHCKVTRESLKAAAIAAGADVLVPGDGEVVKG</sequence>
<accession>A0ABW9RHJ3</accession>